<keyword evidence="3 7" id="KW-0479">Metal-binding</keyword>
<dbReference type="InterPro" id="IPR015892">
    <property type="entry name" value="Carbonic_anhydrase_CS"/>
</dbReference>
<comment type="function">
    <text evidence="8">Reversible hydration of carbon dioxide.</text>
</comment>
<comment type="cofactor">
    <cofactor evidence="7">
        <name>Zn(2+)</name>
        <dbReference type="ChEBI" id="CHEBI:29105"/>
    </cofactor>
    <text evidence="7">Binds 1 zinc ion per subunit.</text>
</comment>
<sequence length="216" mass="23933">MHRVKSLPDYLLDRYKDWKTHEFPGNRDLFRRLAIQGQTPRAMVIACCDSRVAIEAVFGQQVGEVFVHRNIANLVPPCTPDGKHHGTAAAVEFAVKFLKVSHIIVMGHSNCGGVRGCLAMCAGEAPEFEQRESFIGRWLDVLRPGVARIADIEVPEDRQTALEKEGIEVSLANLLGYPFVAKAVDAGQITLHGLWTDLAEMDLETFDGAVRHFVRG</sequence>
<dbReference type="CDD" id="cd00884">
    <property type="entry name" value="beta_CA_cladeB"/>
    <property type="match status" value="1"/>
</dbReference>
<dbReference type="PROSITE" id="PS00705">
    <property type="entry name" value="PROK_CO2_ANHYDRASE_2"/>
    <property type="match status" value="1"/>
</dbReference>
<dbReference type="SMART" id="SM00947">
    <property type="entry name" value="Pro_CA"/>
    <property type="match status" value="1"/>
</dbReference>
<dbReference type="EMBL" id="QGGW01000006">
    <property type="protein sequence ID" value="PWK59834.1"/>
    <property type="molecule type" value="Genomic_DNA"/>
</dbReference>
<dbReference type="Pfam" id="PF00484">
    <property type="entry name" value="Pro_CA"/>
    <property type="match status" value="1"/>
</dbReference>
<evidence type="ECO:0000256" key="7">
    <source>
        <dbReference type="PIRSR" id="PIRSR601765-1"/>
    </source>
</evidence>
<name>A0A316GG34_9RHOB</name>
<evidence type="ECO:0000256" key="2">
    <source>
        <dbReference type="ARBA" id="ARBA00012925"/>
    </source>
</evidence>
<comment type="caution">
    <text evidence="9">The sequence shown here is derived from an EMBL/GenBank/DDBJ whole genome shotgun (WGS) entry which is preliminary data.</text>
</comment>
<comment type="catalytic activity">
    <reaction evidence="6 8">
        <text>hydrogencarbonate + H(+) = CO2 + H2O</text>
        <dbReference type="Rhea" id="RHEA:10748"/>
        <dbReference type="ChEBI" id="CHEBI:15377"/>
        <dbReference type="ChEBI" id="CHEBI:15378"/>
        <dbReference type="ChEBI" id="CHEBI:16526"/>
        <dbReference type="ChEBI" id="CHEBI:17544"/>
        <dbReference type="EC" id="4.2.1.1"/>
    </reaction>
</comment>
<keyword evidence="4 7" id="KW-0862">Zinc</keyword>
<evidence type="ECO:0000256" key="6">
    <source>
        <dbReference type="ARBA" id="ARBA00048348"/>
    </source>
</evidence>
<protein>
    <recommendedName>
        <fullName evidence="2 8">Carbonic anhydrase</fullName>
        <ecNumber evidence="2 8">4.2.1.1</ecNumber>
    </recommendedName>
    <alternativeName>
        <fullName evidence="8">Carbonate dehydratase</fullName>
    </alternativeName>
</protein>
<feature type="binding site" evidence="7">
    <location>
        <position position="47"/>
    </location>
    <ligand>
        <name>Zn(2+)</name>
        <dbReference type="ChEBI" id="CHEBI:29105"/>
    </ligand>
</feature>
<dbReference type="InterPro" id="IPR001765">
    <property type="entry name" value="Carbonic_anhydrase"/>
</dbReference>
<accession>A0A316GG34</accession>
<evidence type="ECO:0000256" key="3">
    <source>
        <dbReference type="ARBA" id="ARBA00022723"/>
    </source>
</evidence>
<dbReference type="OrthoDB" id="9797527at2"/>
<dbReference type="PANTHER" id="PTHR11002:SF76">
    <property type="entry name" value="CARBONIC ANHYDRASE"/>
    <property type="match status" value="1"/>
</dbReference>
<evidence type="ECO:0000256" key="1">
    <source>
        <dbReference type="ARBA" id="ARBA00006217"/>
    </source>
</evidence>
<evidence type="ECO:0000256" key="5">
    <source>
        <dbReference type="ARBA" id="ARBA00023239"/>
    </source>
</evidence>
<dbReference type="InterPro" id="IPR036874">
    <property type="entry name" value="Carbonic_anhydrase_sf"/>
</dbReference>
<gene>
    <name evidence="9" type="ORF">C7455_106120</name>
</gene>
<keyword evidence="10" id="KW-1185">Reference proteome</keyword>
<dbReference type="Gene3D" id="3.40.1050.10">
    <property type="entry name" value="Carbonic anhydrase"/>
    <property type="match status" value="1"/>
</dbReference>
<dbReference type="GO" id="GO:0015976">
    <property type="term" value="P:carbon utilization"/>
    <property type="evidence" value="ECO:0007669"/>
    <property type="project" value="InterPro"/>
</dbReference>
<feature type="binding site" evidence="7">
    <location>
        <position position="111"/>
    </location>
    <ligand>
        <name>Zn(2+)</name>
        <dbReference type="ChEBI" id="CHEBI:29105"/>
    </ligand>
</feature>
<dbReference type="SUPFAM" id="SSF53056">
    <property type="entry name" value="beta-carbonic anhydrase, cab"/>
    <property type="match status" value="1"/>
</dbReference>
<dbReference type="GO" id="GO:0008270">
    <property type="term" value="F:zinc ion binding"/>
    <property type="evidence" value="ECO:0007669"/>
    <property type="project" value="UniProtKB-UniRule"/>
</dbReference>
<dbReference type="AlphaFoldDB" id="A0A316GG34"/>
<evidence type="ECO:0000256" key="8">
    <source>
        <dbReference type="RuleBase" id="RU003956"/>
    </source>
</evidence>
<dbReference type="PANTHER" id="PTHR11002">
    <property type="entry name" value="CARBONIC ANHYDRASE"/>
    <property type="match status" value="1"/>
</dbReference>
<evidence type="ECO:0000256" key="4">
    <source>
        <dbReference type="ARBA" id="ARBA00022833"/>
    </source>
</evidence>
<evidence type="ECO:0000313" key="10">
    <source>
        <dbReference type="Proteomes" id="UP000245708"/>
    </source>
</evidence>
<dbReference type="Proteomes" id="UP000245708">
    <property type="component" value="Unassembled WGS sequence"/>
</dbReference>
<feature type="binding site" evidence="7">
    <location>
        <position position="108"/>
    </location>
    <ligand>
        <name>Zn(2+)</name>
        <dbReference type="ChEBI" id="CHEBI:29105"/>
    </ligand>
</feature>
<proteinExistence type="inferred from homology"/>
<comment type="similarity">
    <text evidence="1 8">Belongs to the beta-class carbonic anhydrase family.</text>
</comment>
<dbReference type="GO" id="GO:0004089">
    <property type="term" value="F:carbonate dehydratase activity"/>
    <property type="evidence" value="ECO:0007669"/>
    <property type="project" value="UniProtKB-UniRule"/>
</dbReference>
<dbReference type="EC" id="4.2.1.1" evidence="2 8"/>
<dbReference type="InterPro" id="IPR045066">
    <property type="entry name" value="Beta_CA_cladeB"/>
</dbReference>
<dbReference type="RefSeq" id="WP_109668914.1">
    <property type="nucleotide sequence ID" value="NZ_QGGW01000006.1"/>
</dbReference>
<reference evidence="9 10" key="1">
    <citation type="submission" date="2018-05" db="EMBL/GenBank/DDBJ databases">
        <title>Genomic Encyclopedia of Type Strains, Phase IV (KMG-IV): sequencing the most valuable type-strain genomes for metagenomic binning, comparative biology and taxonomic classification.</title>
        <authorList>
            <person name="Goeker M."/>
        </authorList>
    </citation>
    <scope>NUCLEOTIDE SEQUENCE [LARGE SCALE GENOMIC DNA]</scope>
    <source>
        <strain evidence="9 10">DSM 16097</strain>
    </source>
</reference>
<keyword evidence="5 8" id="KW-0456">Lyase</keyword>
<evidence type="ECO:0000313" key="9">
    <source>
        <dbReference type="EMBL" id="PWK59834.1"/>
    </source>
</evidence>
<organism evidence="9 10">
    <name type="scientific">Roseicyclus mahoneyensis</name>
    <dbReference type="NCBI Taxonomy" id="164332"/>
    <lineage>
        <taxon>Bacteria</taxon>
        <taxon>Pseudomonadati</taxon>
        <taxon>Pseudomonadota</taxon>
        <taxon>Alphaproteobacteria</taxon>
        <taxon>Rhodobacterales</taxon>
        <taxon>Roseobacteraceae</taxon>
        <taxon>Roseicyclus</taxon>
    </lineage>
</organism>
<feature type="binding site" evidence="7">
    <location>
        <position position="49"/>
    </location>
    <ligand>
        <name>Zn(2+)</name>
        <dbReference type="ChEBI" id="CHEBI:29105"/>
    </ligand>
</feature>